<sequence>MEIRIPDALENVTAELFELLNSFQEDQINLVPFEGSWTAAQVADHLYRSDSSVIDSLYGETTVTLRNPDEKITWLKEVFLNFEVKLKSPEIVLPSLTTFDRENVINKLKSSRQKLVQAGTTLNLSETCKHPALGELTRLEFFAFVIYHTQRHIHQLKNIYYHVYTVAH</sequence>
<dbReference type="InterPro" id="IPR024775">
    <property type="entry name" value="DinB-like"/>
</dbReference>
<dbReference type="InterPro" id="IPR034660">
    <property type="entry name" value="DinB/YfiT-like"/>
</dbReference>
<dbReference type="SUPFAM" id="SSF109854">
    <property type="entry name" value="DinB/YfiT-like putative metalloenzymes"/>
    <property type="match status" value="1"/>
</dbReference>
<evidence type="ECO:0000313" key="2">
    <source>
        <dbReference type="EMBL" id="SKC65937.1"/>
    </source>
</evidence>
<feature type="domain" description="DinB-like" evidence="1">
    <location>
        <begin position="8"/>
        <end position="156"/>
    </location>
</feature>
<protein>
    <submittedName>
        <fullName evidence="2">DinB superfamily protein</fullName>
    </submittedName>
</protein>
<name>A0A1T5KQG9_9BACT</name>
<keyword evidence="3" id="KW-1185">Reference proteome</keyword>
<gene>
    <name evidence="2" type="ORF">SAMN05660236_2479</name>
</gene>
<dbReference type="RefSeq" id="WP_079686931.1">
    <property type="nucleotide sequence ID" value="NZ_FUZU01000001.1"/>
</dbReference>
<dbReference type="AlphaFoldDB" id="A0A1T5KQG9"/>
<dbReference type="Gene3D" id="1.20.120.450">
    <property type="entry name" value="dinb family like domain"/>
    <property type="match status" value="1"/>
</dbReference>
<reference evidence="2 3" key="1">
    <citation type="submission" date="2017-02" db="EMBL/GenBank/DDBJ databases">
        <authorList>
            <person name="Peterson S.W."/>
        </authorList>
    </citation>
    <scope>NUCLEOTIDE SEQUENCE [LARGE SCALE GENOMIC DNA]</scope>
    <source>
        <strain evidence="2 3">DSM 25262</strain>
    </source>
</reference>
<dbReference type="Pfam" id="PF12867">
    <property type="entry name" value="DinB_2"/>
    <property type="match status" value="1"/>
</dbReference>
<dbReference type="Proteomes" id="UP000190961">
    <property type="component" value="Unassembled WGS sequence"/>
</dbReference>
<organism evidence="2 3">
    <name type="scientific">Ohtaekwangia koreensis</name>
    <dbReference type="NCBI Taxonomy" id="688867"/>
    <lineage>
        <taxon>Bacteria</taxon>
        <taxon>Pseudomonadati</taxon>
        <taxon>Bacteroidota</taxon>
        <taxon>Cytophagia</taxon>
        <taxon>Cytophagales</taxon>
        <taxon>Fulvivirgaceae</taxon>
        <taxon>Ohtaekwangia</taxon>
    </lineage>
</organism>
<dbReference type="OrthoDB" id="679284at2"/>
<accession>A0A1T5KQG9</accession>
<dbReference type="EMBL" id="FUZU01000001">
    <property type="protein sequence ID" value="SKC65937.1"/>
    <property type="molecule type" value="Genomic_DNA"/>
</dbReference>
<evidence type="ECO:0000259" key="1">
    <source>
        <dbReference type="Pfam" id="PF12867"/>
    </source>
</evidence>
<evidence type="ECO:0000313" key="3">
    <source>
        <dbReference type="Proteomes" id="UP000190961"/>
    </source>
</evidence>
<proteinExistence type="predicted"/>